<accession>A0A1M5TDA1</accession>
<evidence type="ECO:0000313" key="1">
    <source>
        <dbReference type="EMBL" id="SHH48590.1"/>
    </source>
</evidence>
<organism evidence="1 2">
    <name type="scientific">Chryseobacterium oranimense</name>
    <dbReference type="NCBI Taxonomy" id="421058"/>
    <lineage>
        <taxon>Bacteria</taxon>
        <taxon>Pseudomonadati</taxon>
        <taxon>Bacteroidota</taxon>
        <taxon>Flavobacteriia</taxon>
        <taxon>Flavobacteriales</taxon>
        <taxon>Weeksellaceae</taxon>
        <taxon>Chryseobacterium group</taxon>
        <taxon>Chryseobacterium</taxon>
    </lineage>
</organism>
<protein>
    <submittedName>
        <fullName evidence="1">Uncharacterized protein</fullName>
    </submittedName>
</protein>
<dbReference type="STRING" id="421058.SAMN05421866_2927"/>
<dbReference type="Proteomes" id="UP000184047">
    <property type="component" value="Unassembled WGS sequence"/>
</dbReference>
<dbReference type="RefSeq" id="WP_073064182.1">
    <property type="nucleotide sequence ID" value="NZ_FQWT01000004.1"/>
</dbReference>
<dbReference type="eggNOG" id="ENOG50315W6">
    <property type="taxonomic scope" value="Bacteria"/>
</dbReference>
<dbReference type="EMBL" id="FQWT01000004">
    <property type="protein sequence ID" value="SHH48590.1"/>
    <property type="molecule type" value="Genomic_DNA"/>
</dbReference>
<dbReference type="AlphaFoldDB" id="A0A1M5TDA1"/>
<proteinExistence type="predicted"/>
<sequence>MTKEDFEQFLNIKEIYSQNSRTKSAGEDVLQIYAYILEYENKDSDWWNEDHGTTDIMYMIKNGKKDILEKIKQDIPNWTSSQAELFAQTLISNHLRDFKVNERLEFYLELFETLKPDCDLHNIFYDRLYINLELAEREIIEKLAKNLNYGSAEELLRIHKRI</sequence>
<gene>
    <name evidence="1" type="ORF">SAMN05421866_2927</name>
</gene>
<evidence type="ECO:0000313" key="2">
    <source>
        <dbReference type="Proteomes" id="UP000184047"/>
    </source>
</evidence>
<reference evidence="2" key="1">
    <citation type="submission" date="2016-11" db="EMBL/GenBank/DDBJ databases">
        <authorList>
            <person name="Varghese N."/>
            <person name="Submissions S."/>
        </authorList>
    </citation>
    <scope>NUCLEOTIDE SEQUENCE [LARGE SCALE GENOMIC DNA]</scope>
    <source>
        <strain evidence="2">DSM 19055</strain>
    </source>
</reference>
<name>A0A1M5TDA1_9FLAO</name>
<dbReference type="OrthoDB" id="1255236at2"/>
<keyword evidence="2" id="KW-1185">Reference proteome</keyword>